<dbReference type="EMBL" id="CP003108">
    <property type="protein sequence ID" value="AET69194.1"/>
    <property type="molecule type" value="Genomic_DNA"/>
</dbReference>
<dbReference type="eggNOG" id="COG3947">
    <property type="taxonomic scope" value="Bacteria"/>
</dbReference>
<dbReference type="KEGG" id="dor:Desor_3728"/>
<dbReference type="Gene3D" id="1.25.40.10">
    <property type="entry name" value="Tetratricopeptide repeat domain"/>
    <property type="match status" value="2"/>
</dbReference>
<dbReference type="STRING" id="768706.Desor_3728"/>
<dbReference type="InterPro" id="IPR011990">
    <property type="entry name" value="TPR-like_helical_dom_sf"/>
</dbReference>
<dbReference type="InterPro" id="IPR059106">
    <property type="entry name" value="WHD_MalT"/>
</dbReference>
<dbReference type="InterPro" id="IPR036388">
    <property type="entry name" value="WH-like_DNA-bd_sf"/>
</dbReference>
<organism evidence="2 3">
    <name type="scientific">Desulfosporosinus orientis (strain ATCC 19365 / DSM 765 / NCIMB 8382 / VKM B-1628 / Singapore I)</name>
    <name type="common">Desulfotomaculum orientis</name>
    <dbReference type="NCBI Taxonomy" id="768706"/>
    <lineage>
        <taxon>Bacteria</taxon>
        <taxon>Bacillati</taxon>
        <taxon>Bacillota</taxon>
        <taxon>Clostridia</taxon>
        <taxon>Eubacteriales</taxon>
        <taxon>Desulfitobacteriaceae</taxon>
        <taxon>Desulfosporosinus</taxon>
    </lineage>
</organism>
<dbReference type="Gene3D" id="1.10.10.10">
    <property type="entry name" value="Winged helix-like DNA-binding domain superfamily/Winged helix DNA-binding domain"/>
    <property type="match status" value="1"/>
</dbReference>
<dbReference type="PATRIC" id="fig|768706.3.peg.3761"/>
<dbReference type="HOGENOM" id="CLU_319770_0_0_9"/>
<dbReference type="Pfam" id="PF25873">
    <property type="entry name" value="WHD_MalT"/>
    <property type="match status" value="1"/>
</dbReference>
<dbReference type="SUPFAM" id="SSF48452">
    <property type="entry name" value="TPR-like"/>
    <property type="match status" value="2"/>
</dbReference>
<dbReference type="InterPro" id="IPR027417">
    <property type="entry name" value="P-loop_NTPase"/>
</dbReference>
<accession>G7W6R2</accession>
<reference evidence="3" key="1">
    <citation type="submission" date="2011-11" db="EMBL/GenBank/DDBJ databases">
        <title>Complete sequence of Desulfosporosinus orientis DSM 765.</title>
        <authorList>
            <person name="Lucas S."/>
            <person name="Han J."/>
            <person name="Lapidus A."/>
            <person name="Cheng J.-F."/>
            <person name="Goodwin L."/>
            <person name="Pitluck S."/>
            <person name="Peters L."/>
            <person name="Ovchinnikova G."/>
            <person name="Teshima H."/>
            <person name="Detter J.C."/>
            <person name="Han C."/>
            <person name="Tapia R."/>
            <person name="Land M."/>
            <person name="Hauser L."/>
            <person name="Kyrpides N."/>
            <person name="Ivanova N."/>
            <person name="Pagani I."/>
            <person name="Pester M."/>
            <person name="Spring S."/>
            <person name="Ollivier B."/>
            <person name="Rattei T."/>
            <person name="Klenk H.-P."/>
            <person name="Wagner M."/>
            <person name="Loy A."/>
            <person name="Woyke T."/>
        </authorList>
    </citation>
    <scope>NUCLEOTIDE SEQUENCE [LARGE SCALE GENOMIC DNA]</scope>
    <source>
        <strain evidence="3">ATCC 19365 / DSM 765 / NCIMB 8382 / VKM B-1628</strain>
    </source>
</reference>
<dbReference type="Gene3D" id="3.40.50.300">
    <property type="entry name" value="P-loop containing nucleotide triphosphate hydrolases"/>
    <property type="match status" value="1"/>
</dbReference>
<dbReference type="AlphaFoldDB" id="G7W6R2"/>
<evidence type="ECO:0000313" key="2">
    <source>
        <dbReference type="EMBL" id="AET69194.1"/>
    </source>
</evidence>
<evidence type="ECO:0000313" key="3">
    <source>
        <dbReference type="Proteomes" id="UP000006346"/>
    </source>
</evidence>
<proteinExistence type="predicted"/>
<dbReference type="SUPFAM" id="SSF52540">
    <property type="entry name" value="P-loop containing nucleoside triphosphate hydrolases"/>
    <property type="match status" value="1"/>
</dbReference>
<gene>
    <name evidence="2" type="ordered locus">Desor_3728</name>
</gene>
<protein>
    <recommendedName>
        <fullName evidence="1">MalT-like winged helix domain-containing protein</fullName>
    </recommendedName>
</protein>
<dbReference type="Proteomes" id="UP000006346">
    <property type="component" value="Chromosome"/>
</dbReference>
<keyword evidence="3" id="KW-1185">Reference proteome</keyword>
<dbReference type="InterPro" id="IPR051677">
    <property type="entry name" value="AfsR-DnrI-RedD_regulator"/>
</dbReference>
<feature type="domain" description="MalT-like winged helix" evidence="1">
    <location>
        <begin position="334"/>
        <end position="405"/>
    </location>
</feature>
<dbReference type="eggNOG" id="COG2909">
    <property type="taxonomic scope" value="Bacteria"/>
</dbReference>
<name>G7W6R2_DESOD</name>
<dbReference type="PANTHER" id="PTHR35807">
    <property type="entry name" value="TRANSCRIPTIONAL REGULATOR REDD-RELATED"/>
    <property type="match status" value="1"/>
</dbReference>
<reference evidence="2 3" key="2">
    <citation type="journal article" date="2012" name="J. Bacteriol.">
        <title>Complete genome sequences of Desulfosporosinus orientis DSM765T, Desulfosporosinus youngiae DSM17734T, Desulfosporosinus meridiei DSM13257T, and Desulfosporosinus acidiphilus DSM22704T.</title>
        <authorList>
            <person name="Pester M."/>
            <person name="Brambilla E."/>
            <person name="Alazard D."/>
            <person name="Rattei T."/>
            <person name="Weinmaier T."/>
            <person name="Han J."/>
            <person name="Lucas S."/>
            <person name="Lapidus A."/>
            <person name="Cheng J.F."/>
            <person name="Goodwin L."/>
            <person name="Pitluck S."/>
            <person name="Peters L."/>
            <person name="Ovchinnikova G."/>
            <person name="Teshima H."/>
            <person name="Detter J.C."/>
            <person name="Han C.S."/>
            <person name="Tapia R."/>
            <person name="Land M.L."/>
            <person name="Hauser L."/>
            <person name="Kyrpides N.C."/>
            <person name="Ivanova N.N."/>
            <person name="Pagani I."/>
            <person name="Huntmann M."/>
            <person name="Wei C.L."/>
            <person name="Davenport K.W."/>
            <person name="Daligault H."/>
            <person name="Chain P.S."/>
            <person name="Chen A."/>
            <person name="Mavromatis K."/>
            <person name="Markowitz V."/>
            <person name="Szeto E."/>
            <person name="Mikhailova N."/>
            <person name="Pati A."/>
            <person name="Wagner M."/>
            <person name="Woyke T."/>
            <person name="Ollivier B."/>
            <person name="Klenk H.P."/>
            <person name="Spring S."/>
            <person name="Loy A."/>
        </authorList>
    </citation>
    <scope>NUCLEOTIDE SEQUENCE [LARGE SCALE GENOMIC DNA]</scope>
    <source>
        <strain evidence="3">ATCC 19365 / DSM 765 / NCIMB 8382 / VKM B-1628</strain>
    </source>
</reference>
<sequence length="1079" mass="123444">MILFEVYTIIGKKDQEGVISLNYMTPKEAAEKWGISQRRVHTLCRQGRIRDVVRHGWVWLIPGNAEKPEDSRIKSGRYKKNRLGMSALGQSGLAAGESFRPVPLPESPIIPRSRLIEKLCPPGSRLTYIHAPAGHGKTTLLMQYAQGRRNVVWLSLDDRDSDILFFLRRLETSLREGLGELDFSVTDHIPFAENPAFVSTLLSNLLKALGRRKLSLLMDDVHVIRSQTVTKFLTAWAAACPPNISLLLASRHEPWNSLLPLKLAGGIREITEEDLCFSREETEQLWGFFDEDIYAATEGWILAIQSYRLAAKESRLLFPSRLQAEQDLYRYLLNEILRQLPAETQYFLKATSGLPTVEAGLCARLLDIPNARDILEDLVHRNIFTLRLSGTTYRYHALFHSFLQQNDEGLGRETLDRAMAYCYQNHAYEQAADYALLLGDAPGLQDCIGAILSKPFTWSRNRTLKKYLVFLEEQAVPLSPQVMLAKGMILSDQGEFCQAEMALRAAIPHLRKGEQNLYLHAMTHIARVLRNSVSFAESNRCLDSLLPLLQGAPMQEWYNVMIEKIHNLTLTSHLSEALELTQTMMEQSLAAGDARVKAWFERYLTVIHFYTGDYENCVKAYEKSLSIPQEEQDWLMRHITGAYAAKAYQLTGREEKAPPVFQSELAHLQELGLYEEYSIHYLLRAEVLHSAELLKLYQGKPACFSVIDRYLSLAEEYAVLNRSSRDHLLFVKTWRLSSTLMAQPEEADRCIKEALSLIRDTTPFFRSLAYGRIANALDTLGRDTELSKQLFQQSIQVGEEVGSYAYATIAYGRLAAIYLKEGNEEKAKAYTQFFLELSRRYNHRYYIRFQPLFQPVMKLASESGICPDFTREMLSYGCYTTQRVYIHALGNFYIASAWDKETPTKIRTQKARELLAYLLEHPCGVTRERIYADLWAESEADVTRLFHTRRGEIRQAFENLGAKNPILLEKGKYRLNREEILWDCDLFSQASDLFLRLPTPENAQKVVERYTGRYLDNLEALWAESSRLKYEDSFLAATETLLESYRKSGKKTQAMELLRRCISFGYQGHGCDTPGSSIG</sequence>
<evidence type="ECO:0000259" key="1">
    <source>
        <dbReference type="Pfam" id="PF25873"/>
    </source>
</evidence>